<evidence type="ECO:0000313" key="5">
    <source>
        <dbReference type="Proteomes" id="UP001152797"/>
    </source>
</evidence>
<evidence type="ECO:0000313" key="2">
    <source>
        <dbReference type="EMBL" id="CAI3981458.1"/>
    </source>
</evidence>
<organism evidence="2">
    <name type="scientific">Cladocopium goreaui</name>
    <dbReference type="NCBI Taxonomy" id="2562237"/>
    <lineage>
        <taxon>Eukaryota</taxon>
        <taxon>Sar</taxon>
        <taxon>Alveolata</taxon>
        <taxon>Dinophyceae</taxon>
        <taxon>Suessiales</taxon>
        <taxon>Symbiodiniaceae</taxon>
        <taxon>Cladocopium</taxon>
    </lineage>
</organism>
<gene>
    <name evidence="2" type="ORF">C1SCF055_LOCUS9241</name>
</gene>
<evidence type="ECO:0000313" key="4">
    <source>
        <dbReference type="EMBL" id="CAL4768770.1"/>
    </source>
</evidence>
<feature type="domain" description="Nudix hydrolase" evidence="1">
    <location>
        <begin position="59"/>
        <end position="125"/>
    </location>
</feature>
<dbReference type="EMBL" id="CAMXCT020000635">
    <property type="protein sequence ID" value="CAL1134833.1"/>
    <property type="molecule type" value="Genomic_DNA"/>
</dbReference>
<dbReference type="EMBL" id="CAMXCT010000635">
    <property type="protein sequence ID" value="CAI3981458.1"/>
    <property type="molecule type" value="Genomic_DNA"/>
</dbReference>
<dbReference type="InterPro" id="IPR015797">
    <property type="entry name" value="NUDIX_hydrolase-like_dom_sf"/>
</dbReference>
<keyword evidence="5" id="KW-1185">Reference proteome</keyword>
<accession>A0A9P1BZR9</accession>
<dbReference type="Gene3D" id="3.90.79.10">
    <property type="entry name" value="Nucleoside Triphosphate Pyrophosphohydrolase"/>
    <property type="match status" value="1"/>
</dbReference>
<dbReference type="SUPFAM" id="SSF55811">
    <property type="entry name" value="Nudix"/>
    <property type="match status" value="1"/>
</dbReference>
<protein>
    <submittedName>
        <fullName evidence="4">Acyltransferase 3 domain-containing protein</fullName>
    </submittedName>
</protein>
<evidence type="ECO:0000313" key="3">
    <source>
        <dbReference type="EMBL" id="CAL1134833.1"/>
    </source>
</evidence>
<keyword evidence="4" id="KW-0012">Acyltransferase</keyword>
<sequence length="238" mass="26449">MVTSSRRRHCRCLTEWAAVMICRYGFNCLRPDCWFQHPEGRHIDTGLALFDLSGAQPRNAQVLIMRNDMGSFRVLLQLRSWAMQVMPGHLAAVGGMRDASDVDSSVTAVREVFEETGLLDVGHLPRAGANLQFKAHRGGSVMPQFFCKFGEGAQVDWWVLLLSGPGTFLETSLDGAAECADISGLLPSLPGARLAPCWGHAWVDAERVNEIPRSVQMMGGLQRRVREALDLLRARQFR</sequence>
<name>A0A9P1BZR9_9DINO</name>
<dbReference type="EMBL" id="CAMXCT030000635">
    <property type="protein sequence ID" value="CAL4768770.1"/>
    <property type="molecule type" value="Genomic_DNA"/>
</dbReference>
<reference evidence="3" key="2">
    <citation type="submission" date="2024-04" db="EMBL/GenBank/DDBJ databases">
        <authorList>
            <person name="Chen Y."/>
            <person name="Shah S."/>
            <person name="Dougan E. K."/>
            <person name="Thang M."/>
            <person name="Chan C."/>
        </authorList>
    </citation>
    <scope>NUCLEOTIDE SEQUENCE [LARGE SCALE GENOMIC DNA]</scope>
</reference>
<dbReference type="Proteomes" id="UP001152797">
    <property type="component" value="Unassembled WGS sequence"/>
</dbReference>
<dbReference type="Gene3D" id="4.10.1000.40">
    <property type="match status" value="1"/>
</dbReference>
<reference evidence="2" key="1">
    <citation type="submission" date="2022-10" db="EMBL/GenBank/DDBJ databases">
        <authorList>
            <person name="Chen Y."/>
            <person name="Dougan E. K."/>
            <person name="Chan C."/>
            <person name="Rhodes N."/>
            <person name="Thang M."/>
        </authorList>
    </citation>
    <scope>NUCLEOTIDE SEQUENCE</scope>
</reference>
<keyword evidence="4" id="KW-0808">Transferase</keyword>
<dbReference type="OrthoDB" id="206213at2759"/>
<proteinExistence type="predicted"/>
<dbReference type="AlphaFoldDB" id="A0A9P1BZR9"/>
<dbReference type="InterPro" id="IPR000086">
    <property type="entry name" value="NUDIX_hydrolase_dom"/>
</dbReference>
<comment type="caution">
    <text evidence="2">The sequence shown here is derived from an EMBL/GenBank/DDBJ whole genome shotgun (WGS) entry which is preliminary data.</text>
</comment>
<dbReference type="Pfam" id="PF00293">
    <property type="entry name" value="NUDIX"/>
    <property type="match status" value="1"/>
</dbReference>
<dbReference type="GO" id="GO:0016746">
    <property type="term" value="F:acyltransferase activity"/>
    <property type="evidence" value="ECO:0007669"/>
    <property type="project" value="UniProtKB-KW"/>
</dbReference>
<evidence type="ECO:0000259" key="1">
    <source>
        <dbReference type="Pfam" id="PF00293"/>
    </source>
</evidence>